<dbReference type="Proteomes" id="UP000281553">
    <property type="component" value="Unassembled WGS sequence"/>
</dbReference>
<protein>
    <submittedName>
        <fullName evidence="1">Uncharacterized protein</fullName>
    </submittedName>
</protein>
<dbReference type="AlphaFoldDB" id="A0A3P7Q0D3"/>
<proteinExistence type="predicted"/>
<gene>
    <name evidence="1" type="ORF">DILT_LOCUS14433</name>
</gene>
<organism evidence="1 2">
    <name type="scientific">Dibothriocephalus latus</name>
    <name type="common">Fish tapeworm</name>
    <name type="synonym">Diphyllobothrium latum</name>
    <dbReference type="NCBI Taxonomy" id="60516"/>
    <lineage>
        <taxon>Eukaryota</taxon>
        <taxon>Metazoa</taxon>
        <taxon>Spiralia</taxon>
        <taxon>Lophotrochozoa</taxon>
        <taxon>Platyhelminthes</taxon>
        <taxon>Cestoda</taxon>
        <taxon>Eucestoda</taxon>
        <taxon>Diphyllobothriidea</taxon>
        <taxon>Diphyllobothriidae</taxon>
        <taxon>Dibothriocephalus</taxon>
    </lineage>
</organism>
<sequence>MFGFPKIHEQGVLVHLKKNITALRSERTALTSLRATLCKFKFNKGSCKERLFYGVTFATVQLNYAADCALEESKRTLIAASTEEQARLKKLDEELRNLGGRQTNQIRVADEVLRAKVCYCTFGWLPFPLFELVVPQ</sequence>
<name>A0A3P7Q0D3_DIBLA</name>
<reference evidence="1 2" key="1">
    <citation type="submission" date="2018-11" db="EMBL/GenBank/DDBJ databases">
        <authorList>
            <consortium name="Pathogen Informatics"/>
        </authorList>
    </citation>
    <scope>NUCLEOTIDE SEQUENCE [LARGE SCALE GENOMIC DNA]</scope>
</reference>
<dbReference type="EMBL" id="UYRU01074262">
    <property type="protein sequence ID" value="VDN24429.1"/>
    <property type="molecule type" value="Genomic_DNA"/>
</dbReference>
<accession>A0A3P7Q0D3</accession>
<evidence type="ECO:0000313" key="1">
    <source>
        <dbReference type="EMBL" id="VDN24429.1"/>
    </source>
</evidence>
<evidence type="ECO:0000313" key="2">
    <source>
        <dbReference type="Proteomes" id="UP000281553"/>
    </source>
</evidence>
<keyword evidence="2" id="KW-1185">Reference proteome</keyword>